<reference evidence="2 3" key="1">
    <citation type="submission" date="2021-06" db="EMBL/GenBank/DDBJ databases">
        <title>Caerostris extrusa draft genome.</title>
        <authorList>
            <person name="Kono N."/>
            <person name="Arakawa K."/>
        </authorList>
    </citation>
    <scope>NUCLEOTIDE SEQUENCE [LARGE SCALE GENOMIC DNA]</scope>
</reference>
<keyword evidence="3" id="KW-1185">Reference proteome</keyword>
<name>A0AAV4XMU1_CAEEX</name>
<evidence type="ECO:0000313" key="3">
    <source>
        <dbReference type="Proteomes" id="UP001054945"/>
    </source>
</evidence>
<feature type="region of interest" description="Disordered" evidence="1">
    <location>
        <begin position="88"/>
        <end position="110"/>
    </location>
</feature>
<evidence type="ECO:0000256" key="1">
    <source>
        <dbReference type="SAM" id="MobiDB-lite"/>
    </source>
</evidence>
<evidence type="ECO:0000313" key="2">
    <source>
        <dbReference type="EMBL" id="GIY96417.1"/>
    </source>
</evidence>
<comment type="caution">
    <text evidence="2">The sequence shown here is derived from an EMBL/GenBank/DDBJ whole genome shotgun (WGS) entry which is preliminary data.</text>
</comment>
<dbReference type="EMBL" id="BPLR01018046">
    <property type="protein sequence ID" value="GIY96417.1"/>
    <property type="molecule type" value="Genomic_DNA"/>
</dbReference>
<gene>
    <name evidence="2" type="ORF">CEXT_243281</name>
</gene>
<sequence>MQYLEFRCLYVRAFRNTCACDSPPPLCRKRNYFRPTHHFTSFRPVKAICFSARRTPSPSNINHILLRAEPDSPRFSVLGHGILISARNAKPDQRNSPLSHACPRLSGRDL</sequence>
<protein>
    <submittedName>
        <fullName evidence="2">Uncharacterized protein</fullName>
    </submittedName>
</protein>
<proteinExistence type="predicted"/>
<dbReference type="AlphaFoldDB" id="A0AAV4XMU1"/>
<accession>A0AAV4XMU1</accession>
<organism evidence="2 3">
    <name type="scientific">Caerostris extrusa</name>
    <name type="common">Bark spider</name>
    <name type="synonym">Caerostris bankana</name>
    <dbReference type="NCBI Taxonomy" id="172846"/>
    <lineage>
        <taxon>Eukaryota</taxon>
        <taxon>Metazoa</taxon>
        <taxon>Ecdysozoa</taxon>
        <taxon>Arthropoda</taxon>
        <taxon>Chelicerata</taxon>
        <taxon>Arachnida</taxon>
        <taxon>Araneae</taxon>
        <taxon>Araneomorphae</taxon>
        <taxon>Entelegynae</taxon>
        <taxon>Araneoidea</taxon>
        <taxon>Araneidae</taxon>
        <taxon>Caerostris</taxon>
    </lineage>
</organism>
<dbReference type="Proteomes" id="UP001054945">
    <property type="component" value="Unassembled WGS sequence"/>
</dbReference>